<dbReference type="RefSeq" id="WP_110805593.1">
    <property type="nucleotide sequence ID" value="NZ_QJTK01000006.1"/>
</dbReference>
<gene>
    <name evidence="1" type="ORF">C8J30_10620</name>
</gene>
<dbReference type="EMBL" id="QJTK01000006">
    <property type="protein sequence ID" value="PYF09888.1"/>
    <property type="molecule type" value="Genomic_DNA"/>
</dbReference>
<reference evidence="1 2" key="1">
    <citation type="submission" date="2018-06" db="EMBL/GenBank/DDBJ databases">
        <title>Genomic Encyclopedia of Type Strains, Phase III (KMG-III): the genomes of soil and plant-associated and newly described type strains.</title>
        <authorList>
            <person name="Whitman W."/>
        </authorList>
    </citation>
    <scope>NUCLEOTIDE SEQUENCE [LARGE SCALE GENOMIC DNA]</scope>
    <source>
        <strain evidence="1 2">JA737</strain>
    </source>
</reference>
<dbReference type="AlphaFoldDB" id="A0A318TZN4"/>
<comment type="caution">
    <text evidence="1">The sequence shown here is derived from an EMBL/GenBank/DDBJ whole genome shotgun (WGS) entry which is preliminary data.</text>
</comment>
<dbReference type="OrthoDB" id="9801841at2"/>
<evidence type="ECO:0000313" key="1">
    <source>
        <dbReference type="EMBL" id="PYF09888.1"/>
    </source>
</evidence>
<keyword evidence="2" id="KW-1185">Reference proteome</keyword>
<protein>
    <submittedName>
        <fullName evidence="1">Uncharacterized protein</fullName>
    </submittedName>
</protein>
<organism evidence="1 2">
    <name type="scientific">Rhodobacter viridis</name>
    <dbReference type="NCBI Taxonomy" id="1054202"/>
    <lineage>
        <taxon>Bacteria</taxon>
        <taxon>Pseudomonadati</taxon>
        <taxon>Pseudomonadota</taxon>
        <taxon>Alphaproteobacteria</taxon>
        <taxon>Rhodobacterales</taxon>
        <taxon>Rhodobacter group</taxon>
        <taxon>Rhodobacter</taxon>
    </lineage>
</organism>
<proteinExistence type="predicted"/>
<accession>A0A318TZN4</accession>
<sequence length="66" mass="6608">MTIAARPQGCAYLWTDPAPGRAGAVAALTGLPDAATLAWCLAGPATDPCADLAATAPERSPDDARD</sequence>
<name>A0A318TZN4_9RHOB</name>
<dbReference type="Proteomes" id="UP000247727">
    <property type="component" value="Unassembled WGS sequence"/>
</dbReference>
<evidence type="ECO:0000313" key="2">
    <source>
        <dbReference type="Proteomes" id="UP000247727"/>
    </source>
</evidence>